<sequence length="32" mass="3555">MTLAAVADHLLAPVARRTRFANTYRVIARKAT</sequence>
<proteinExistence type="predicted"/>
<protein>
    <submittedName>
        <fullName evidence="1">Uncharacterized protein</fullName>
    </submittedName>
</protein>
<dbReference type="AlphaFoldDB" id="S4MK08"/>
<comment type="caution">
    <text evidence="1">The sequence shown here is derived from an EMBL/GenBank/DDBJ whole genome shotgun (WGS) entry which is preliminary data.</text>
</comment>
<evidence type="ECO:0000313" key="2">
    <source>
        <dbReference type="Proteomes" id="UP000015001"/>
    </source>
</evidence>
<reference evidence="1 2" key="1">
    <citation type="submission" date="2013-02" db="EMBL/GenBank/DDBJ databases">
        <title>Draft Genome Sequence of Streptomyces afghaniensis, Which Produces Compounds of the Julimycin B-Complex.</title>
        <authorList>
            <person name="Gruening B.A."/>
            <person name="Praeg A."/>
            <person name="Erxleben A."/>
            <person name="Guenther S."/>
            <person name="Fiedler H.-P."/>
            <person name="Goodfellow M."/>
            <person name="Mueller M."/>
        </authorList>
    </citation>
    <scope>NUCLEOTIDE SEQUENCE [LARGE SCALE GENOMIC DNA]</scope>
    <source>
        <strain evidence="1 2">772</strain>
    </source>
</reference>
<accession>S4MK08</accession>
<dbReference type="EMBL" id="AOPY01001598">
    <property type="protein sequence ID" value="EPJ35925.1"/>
    <property type="molecule type" value="Genomic_DNA"/>
</dbReference>
<gene>
    <name evidence="1" type="ORF">STAFG_7000</name>
</gene>
<evidence type="ECO:0000313" key="1">
    <source>
        <dbReference type="EMBL" id="EPJ35925.1"/>
    </source>
</evidence>
<organism evidence="1 2">
    <name type="scientific">Streptomyces afghaniensis 772</name>
    <dbReference type="NCBI Taxonomy" id="1283301"/>
    <lineage>
        <taxon>Bacteria</taxon>
        <taxon>Bacillati</taxon>
        <taxon>Actinomycetota</taxon>
        <taxon>Actinomycetes</taxon>
        <taxon>Kitasatosporales</taxon>
        <taxon>Streptomycetaceae</taxon>
        <taxon>Streptomyces</taxon>
    </lineage>
</organism>
<keyword evidence="2" id="KW-1185">Reference proteome</keyword>
<dbReference type="HOGENOM" id="CLU_3391555_0_0_11"/>
<name>S4MK08_9ACTN</name>
<dbReference type="Proteomes" id="UP000015001">
    <property type="component" value="Unassembled WGS sequence"/>
</dbReference>